<dbReference type="Pfam" id="PF00072">
    <property type="entry name" value="Response_reg"/>
    <property type="match status" value="1"/>
</dbReference>
<dbReference type="PROSITE" id="PS50110">
    <property type="entry name" value="RESPONSE_REGULATORY"/>
    <property type="match status" value="1"/>
</dbReference>
<dbReference type="Gene3D" id="1.25.40.10">
    <property type="entry name" value="Tetratricopeptide repeat domain"/>
    <property type="match status" value="1"/>
</dbReference>
<dbReference type="OrthoDB" id="7298659at2"/>
<evidence type="ECO:0000256" key="2">
    <source>
        <dbReference type="SAM" id="MobiDB-lite"/>
    </source>
</evidence>
<dbReference type="InterPro" id="IPR011990">
    <property type="entry name" value="TPR-like_helical_dom_sf"/>
</dbReference>
<proteinExistence type="predicted"/>
<evidence type="ECO:0000313" key="4">
    <source>
        <dbReference type="EMBL" id="SFC96682.1"/>
    </source>
</evidence>
<dbReference type="RefSeq" id="WP_091985960.1">
    <property type="nucleotide sequence ID" value="NZ_FOLO01000025.1"/>
</dbReference>
<dbReference type="InterPro" id="IPR019734">
    <property type="entry name" value="TPR_rpt"/>
</dbReference>
<dbReference type="AlphaFoldDB" id="A0A1I1NHD8"/>
<evidence type="ECO:0000259" key="3">
    <source>
        <dbReference type="PROSITE" id="PS50110"/>
    </source>
</evidence>
<organism evidence="4 5">
    <name type="scientific">Pseudoalteromonas denitrificans DSM 6059</name>
    <dbReference type="NCBI Taxonomy" id="1123010"/>
    <lineage>
        <taxon>Bacteria</taxon>
        <taxon>Pseudomonadati</taxon>
        <taxon>Pseudomonadota</taxon>
        <taxon>Gammaproteobacteria</taxon>
        <taxon>Alteromonadales</taxon>
        <taxon>Pseudoalteromonadaceae</taxon>
        <taxon>Pseudoalteromonas</taxon>
    </lineage>
</organism>
<evidence type="ECO:0000256" key="1">
    <source>
        <dbReference type="PROSITE-ProRule" id="PRU00169"/>
    </source>
</evidence>
<dbReference type="InterPro" id="IPR011006">
    <property type="entry name" value="CheY-like_superfamily"/>
</dbReference>
<sequence>MNTDFNDEINELSDFSKLNVLIIDDNPLIHNTLKRSFVVLGIHNIKSAQNAFYALRLCDEIHFHIVICAFNVNSDKDGFHLLEEMKFKGYVTKRTVLIFLSSETSETLVNCIVELQPDDFWVKPLQPLAVQDRLKYTLQVKKKLYNIYYSIDSQEYSKAIYYSDRHLKDPKLKKYHLNILRMRGESLINLLEFQDAENYYRGLLKKLKVSWVYLGFVKSLLKQHKIAEIEELLETMLTQPETRFATYDLMAQYHIEGEEYALAYEEIKKATELAPRNIERNKKSWDLARLNHDHEGQFIATKNMALYAKNSIHDSPELQLNVIRAGIDYASTITDNNFNAILGQTEKYMYVLENEYDDISMFKEPILIIKARIHNLKDETSLAQRIIDTHINLKPSQSIEDNLDKVKVFHELGQREEAVSLLNAVKNQVMGDCFASQVVNKYVEQEAEEKVEIHFTPKQLNVMAVEFYKKNKMRPALNSLVQALQLAPQNQNIAISLFKVLLTIKRDGQLMPDNFEIADSVIEMMESLDLEDSDKNIFRVLKENWLEGLDDLRPKEQINDTENKEEVDDDENEEI</sequence>
<keyword evidence="5" id="KW-1185">Reference proteome</keyword>
<dbReference type="Gene3D" id="3.40.50.2300">
    <property type="match status" value="1"/>
</dbReference>
<dbReference type="SUPFAM" id="SSF48452">
    <property type="entry name" value="TPR-like"/>
    <property type="match status" value="1"/>
</dbReference>
<protein>
    <submittedName>
        <fullName evidence="4">Response regulator receiver domain-containing protein</fullName>
    </submittedName>
</protein>
<dbReference type="GO" id="GO:0000160">
    <property type="term" value="P:phosphorelay signal transduction system"/>
    <property type="evidence" value="ECO:0007669"/>
    <property type="project" value="InterPro"/>
</dbReference>
<comment type="caution">
    <text evidence="1">Lacks conserved residue(s) required for the propagation of feature annotation.</text>
</comment>
<dbReference type="SUPFAM" id="SSF52172">
    <property type="entry name" value="CheY-like"/>
    <property type="match status" value="1"/>
</dbReference>
<evidence type="ECO:0000313" key="5">
    <source>
        <dbReference type="Proteomes" id="UP000198862"/>
    </source>
</evidence>
<accession>A0A1I1NHD8</accession>
<gene>
    <name evidence="4" type="ORF">SAMN02745724_03074</name>
</gene>
<dbReference type="EMBL" id="FOLO01000025">
    <property type="protein sequence ID" value="SFC96682.1"/>
    <property type="molecule type" value="Genomic_DNA"/>
</dbReference>
<feature type="compositionally biased region" description="Acidic residues" evidence="2">
    <location>
        <begin position="565"/>
        <end position="575"/>
    </location>
</feature>
<dbReference type="Proteomes" id="UP000198862">
    <property type="component" value="Unassembled WGS sequence"/>
</dbReference>
<dbReference type="SMART" id="SM00448">
    <property type="entry name" value="REC"/>
    <property type="match status" value="1"/>
</dbReference>
<feature type="domain" description="Response regulatory" evidence="3">
    <location>
        <begin position="19"/>
        <end position="138"/>
    </location>
</feature>
<feature type="compositionally biased region" description="Basic and acidic residues" evidence="2">
    <location>
        <begin position="553"/>
        <end position="564"/>
    </location>
</feature>
<reference evidence="4 5" key="1">
    <citation type="submission" date="2016-10" db="EMBL/GenBank/DDBJ databases">
        <authorList>
            <person name="de Groot N.N."/>
        </authorList>
    </citation>
    <scope>NUCLEOTIDE SEQUENCE [LARGE SCALE GENOMIC DNA]</scope>
    <source>
        <strain evidence="4 5">DSM 6059</strain>
    </source>
</reference>
<dbReference type="SMART" id="SM00028">
    <property type="entry name" value="TPR"/>
    <property type="match status" value="2"/>
</dbReference>
<feature type="region of interest" description="Disordered" evidence="2">
    <location>
        <begin position="553"/>
        <end position="575"/>
    </location>
</feature>
<name>A0A1I1NHD8_9GAMM</name>
<dbReference type="InterPro" id="IPR001789">
    <property type="entry name" value="Sig_transdc_resp-reg_receiver"/>
</dbReference>
<dbReference type="STRING" id="1123010.SAMN02745724_03074"/>